<evidence type="ECO:0000256" key="1">
    <source>
        <dbReference type="SAM" id="Phobius"/>
    </source>
</evidence>
<name>A0AAU7KE65_9GAMM</name>
<gene>
    <name evidence="2" type="ORF">NFG58_14245</name>
</gene>
<dbReference type="AlphaFoldDB" id="A0AAU7KE65"/>
<dbReference type="RefSeq" id="WP_348826809.1">
    <property type="nucleotide sequence ID" value="NZ_CP098827.1"/>
</dbReference>
<keyword evidence="1" id="KW-0472">Membrane</keyword>
<evidence type="ECO:0008006" key="3">
    <source>
        <dbReference type="Google" id="ProtNLM"/>
    </source>
</evidence>
<sequence>MSADAILIIIAAVAILMTLLLAWEAWKLSRETLDLFDPERNDAHGDEDEP</sequence>
<proteinExistence type="predicted"/>
<reference evidence="2" key="1">
    <citation type="submission" date="2022-06" db="EMBL/GenBank/DDBJ databases">
        <title>A novel DMS-producing enzyme.</title>
        <authorList>
            <person name="Zhang Y."/>
        </authorList>
    </citation>
    <scope>NUCLEOTIDE SEQUENCE</scope>
    <source>
        <strain evidence="2">RT37</strain>
    </source>
</reference>
<evidence type="ECO:0000313" key="2">
    <source>
        <dbReference type="EMBL" id="XBO69780.1"/>
    </source>
</evidence>
<accession>A0AAU7KE65</accession>
<organism evidence="2">
    <name type="scientific">Halomonas sp. RT37</name>
    <dbReference type="NCBI Taxonomy" id="2950872"/>
    <lineage>
        <taxon>Bacteria</taxon>
        <taxon>Pseudomonadati</taxon>
        <taxon>Pseudomonadota</taxon>
        <taxon>Gammaproteobacteria</taxon>
        <taxon>Oceanospirillales</taxon>
        <taxon>Halomonadaceae</taxon>
        <taxon>Halomonas</taxon>
    </lineage>
</organism>
<keyword evidence="1" id="KW-1133">Transmembrane helix</keyword>
<protein>
    <recommendedName>
        <fullName evidence="3">Cbb3-type cytochrome oxidase assembly protein CcoS</fullName>
    </recommendedName>
</protein>
<dbReference type="EMBL" id="CP098827">
    <property type="protein sequence ID" value="XBO69780.1"/>
    <property type="molecule type" value="Genomic_DNA"/>
</dbReference>
<keyword evidence="1" id="KW-0812">Transmembrane</keyword>
<feature type="transmembrane region" description="Helical" evidence="1">
    <location>
        <begin position="6"/>
        <end position="26"/>
    </location>
</feature>